<accession>A0A3A4R7G1</accession>
<proteinExistence type="predicted"/>
<feature type="domain" description="Carbohydrate-binding module family 96" evidence="6">
    <location>
        <begin position="34"/>
        <end position="171"/>
    </location>
</feature>
<dbReference type="Proteomes" id="UP000266426">
    <property type="component" value="Unassembled WGS sequence"/>
</dbReference>
<dbReference type="InterPro" id="IPR055372">
    <property type="entry name" value="CBM96"/>
</dbReference>
<feature type="domain" description="Ice-binding protein C-terminal" evidence="5">
    <location>
        <begin position="211"/>
        <end position="233"/>
    </location>
</feature>
<dbReference type="EMBL" id="QZJZ01000020">
    <property type="protein sequence ID" value="RJP60919.1"/>
    <property type="molecule type" value="Genomic_DNA"/>
</dbReference>
<gene>
    <name evidence="7" type="ORF">C4541_03225</name>
</gene>
<keyword evidence="2" id="KW-0964">Secreted</keyword>
<dbReference type="InterPro" id="IPR013424">
    <property type="entry name" value="Ice-binding_C"/>
</dbReference>
<evidence type="ECO:0000259" key="6">
    <source>
        <dbReference type="Pfam" id="PF24517"/>
    </source>
</evidence>
<organism evidence="7 8">
    <name type="scientific">Candidatus Auribacter fodinae</name>
    <dbReference type="NCBI Taxonomy" id="2093366"/>
    <lineage>
        <taxon>Bacteria</taxon>
        <taxon>Pseudomonadati</taxon>
        <taxon>Candidatus Auribacterota</taxon>
        <taxon>Candidatus Auribacteria</taxon>
        <taxon>Candidatus Auribacterales</taxon>
        <taxon>Candidatus Auribacteraceae</taxon>
        <taxon>Candidatus Auribacter</taxon>
    </lineage>
</organism>
<evidence type="ECO:0000259" key="5">
    <source>
        <dbReference type="Pfam" id="PF07589"/>
    </source>
</evidence>
<dbReference type="Pfam" id="PF24517">
    <property type="entry name" value="CBM96"/>
    <property type="match status" value="1"/>
</dbReference>
<protein>
    <submittedName>
        <fullName evidence="7">PEP-CTERM sorting domain-containing protein</fullName>
    </submittedName>
</protein>
<dbReference type="NCBIfam" id="TIGR02595">
    <property type="entry name" value="PEP_CTERM"/>
    <property type="match status" value="1"/>
</dbReference>
<dbReference type="NCBIfam" id="NF033679">
    <property type="entry name" value="DNRLRE_dom"/>
    <property type="match status" value="1"/>
</dbReference>
<feature type="chain" id="PRO_5017453388" evidence="4">
    <location>
        <begin position="23"/>
        <end position="233"/>
    </location>
</feature>
<comment type="subcellular location">
    <subcellularLocation>
        <location evidence="1">Secreted</location>
    </subcellularLocation>
</comment>
<reference evidence="7 8" key="1">
    <citation type="journal article" date="2017" name="ISME J.">
        <title>Energy and carbon metabolisms in a deep terrestrial subsurface fluid microbial community.</title>
        <authorList>
            <person name="Momper L."/>
            <person name="Jungbluth S.P."/>
            <person name="Lee M.D."/>
            <person name="Amend J.P."/>
        </authorList>
    </citation>
    <scope>NUCLEOTIDE SEQUENCE [LARGE SCALE GENOMIC DNA]</scope>
    <source>
        <strain evidence="7">SURF_26</strain>
    </source>
</reference>
<sequence>MNRTLFVSVFITVLVSVMPAQALETIVQPGPGESMDTTVANNIPDMNTGNETVMTVGDYNDGTGQYLAYSLLQFNIPSSVLSATITDVTLSMVGMPFTFLSFMDELYVHRITSSWDPATVTWNTRPAFEAVPEVKCTLTQTGMIFFLEADITDLFLKWANGDYDNFGILISTILPQDLPQGVYGNIANLLSSETNQGDAGRPKLVITTDGAVPEPATVVLFGMGLIGIIRRRR</sequence>
<keyword evidence="3 4" id="KW-0732">Signal</keyword>
<evidence type="ECO:0000256" key="2">
    <source>
        <dbReference type="ARBA" id="ARBA00022525"/>
    </source>
</evidence>
<evidence type="ECO:0000256" key="3">
    <source>
        <dbReference type="ARBA" id="ARBA00022729"/>
    </source>
</evidence>
<dbReference type="AlphaFoldDB" id="A0A3A4R7G1"/>
<evidence type="ECO:0000256" key="1">
    <source>
        <dbReference type="ARBA" id="ARBA00004613"/>
    </source>
</evidence>
<evidence type="ECO:0000313" key="7">
    <source>
        <dbReference type="EMBL" id="RJP60919.1"/>
    </source>
</evidence>
<comment type="caution">
    <text evidence="7">The sequence shown here is derived from an EMBL/GenBank/DDBJ whole genome shotgun (WGS) entry which is preliminary data.</text>
</comment>
<dbReference type="GO" id="GO:0005576">
    <property type="term" value="C:extracellular region"/>
    <property type="evidence" value="ECO:0007669"/>
    <property type="project" value="UniProtKB-SubCell"/>
</dbReference>
<evidence type="ECO:0000313" key="8">
    <source>
        <dbReference type="Proteomes" id="UP000266426"/>
    </source>
</evidence>
<name>A0A3A4R7G1_9BACT</name>
<dbReference type="Pfam" id="PF07589">
    <property type="entry name" value="PEP-CTERM"/>
    <property type="match status" value="1"/>
</dbReference>
<feature type="signal peptide" evidence="4">
    <location>
        <begin position="1"/>
        <end position="22"/>
    </location>
</feature>
<evidence type="ECO:0000256" key="4">
    <source>
        <dbReference type="SAM" id="SignalP"/>
    </source>
</evidence>